<evidence type="ECO:0000313" key="5">
    <source>
        <dbReference type="RefSeq" id="XP_015868012.3"/>
    </source>
</evidence>
<dbReference type="PANTHER" id="PTHR10460">
    <property type="entry name" value="ABL INTERACTOR FAMILY MEMBER"/>
    <property type="match status" value="1"/>
</dbReference>
<feature type="compositionally biased region" description="Polar residues" evidence="3">
    <location>
        <begin position="189"/>
        <end position="204"/>
    </location>
</feature>
<feature type="region of interest" description="Disordered" evidence="3">
    <location>
        <begin position="175"/>
        <end position="215"/>
    </location>
</feature>
<keyword evidence="4" id="KW-1185">Reference proteome</keyword>
<dbReference type="InterPro" id="IPR028457">
    <property type="entry name" value="ABI"/>
</dbReference>
<comment type="function">
    <text evidence="2">Involved in regulation of actin and microtubule organization. Part of a WAVE complex that activates the Arp2/3 complex.</text>
</comment>
<evidence type="ECO:0000313" key="4">
    <source>
        <dbReference type="Proteomes" id="UP001652623"/>
    </source>
</evidence>
<feature type="region of interest" description="Disordered" evidence="3">
    <location>
        <begin position="230"/>
        <end position="271"/>
    </location>
</feature>
<dbReference type="PANTHER" id="PTHR10460:SF10">
    <property type="entry name" value="PROTEIN ABIL3"/>
    <property type="match status" value="1"/>
</dbReference>
<feature type="compositionally biased region" description="Polar residues" evidence="3">
    <location>
        <begin position="230"/>
        <end position="240"/>
    </location>
</feature>
<evidence type="ECO:0000256" key="2">
    <source>
        <dbReference type="ARBA" id="ARBA00025223"/>
    </source>
</evidence>
<proteinExistence type="inferred from homology"/>
<evidence type="ECO:0000256" key="1">
    <source>
        <dbReference type="ARBA" id="ARBA00010020"/>
    </source>
</evidence>
<sequence length="289" mass="32830">MESVTSGCSVSAPQEASHQDELFMQQSILFSESLNELKNLRKQLHSAAEYFELSYRKEENRSMVVTTVKDYTIKALINTVDHLGSIAYKVNDCLDEKIGEVSGVELRLCCIEQRLRTCKEFIAGGGLFEQSLALSFSKHHKRYIFPAGATMDVVGQSIYHSVEEELSQFINGTRETSPTIVSEEHPASYSPQSSLGNFQFSRTGSRQERRVLSPQQFPFMRSGSHIIQRSSTINFSTSKQRYPPGPRRSVSVSIPGERDREKESEQHYSKDKRLFKALLSMRKSRKDVI</sequence>
<protein>
    <submittedName>
        <fullName evidence="5">Protein ABIL2</fullName>
    </submittedName>
</protein>
<dbReference type="AlphaFoldDB" id="A0A6P3Z1I7"/>
<dbReference type="RefSeq" id="XP_015868012.3">
    <property type="nucleotide sequence ID" value="XM_016012526.4"/>
</dbReference>
<dbReference type="KEGG" id="zju:107405469"/>
<name>A0A6P3Z1I7_ZIZJJ</name>
<reference evidence="5" key="1">
    <citation type="submission" date="2025-08" db="UniProtKB">
        <authorList>
            <consortium name="RefSeq"/>
        </authorList>
    </citation>
    <scope>IDENTIFICATION</scope>
    <source>
        <tissue evidence="5">Seedling</tissue>
    </source>
</reference>
<dbReference type="InParanoid" id="A0A6P3Z1I7"/>
<dbReference type="Proteomes" id="UP001652623">
    <property type="component" value="Chromosome 6"/>
</dbReference>
<dbReference type="GeneID" id="107405469"/>
<evidence type="ECO:0000256" key="3">
    <source>
        <dbReference type="SAM" id="MobiDB-lite"/>
    </source>
</evidence>
<organism evidence="4 5">
    <name type="scientific">Ziziphus jujuba</name>
    <name type="common">Chinese jujube</name>
    <name type="synonym">Ziziphus sativa</name>
    <dbReference type="NCBI Taxonomy" id="326968"/>
    <lineage>
        <taxon>Eukaryota</taxon>
        <taxon>Viridiplantae</taxon>
        <taxon>Streptophyta</taxon>
        <taxon>Embryophyta</taxon>
        <taxon>Tracheophyta</taxon>
        <taxon>Spermatophyta</taxon>
        <taxon>Magnoliopsida</taxon>
        <taxon>eudicotyledons</taxon>
        <taxon>Gunneridae</taxon>
        <taxon>Pentapetalae</taxon>
        <taxon>rosids</taxon>
        <taxon>fabids</taxon>
        <taxon>Rosales</taxon>
        <taxon>Rhamnaceae</taxon>
        <taxon>Paliureae</taxon>
        <taxon>Ziziphus</taxon>
    </lineage>
</organism>
<comment type="similarity">
    <text evidence="1">Belongs to the ABI family.</text>
</comment>
<dbReference type="Gene3D" id="6.10.140.1620">
    <property type="match status" value="1"/>
</dbReference>
<accession>A0A6P3Z1I7</accession>
<feature type="compositionally biased region" description="Basic and acidic residues" evidence="3">
    <location>
        <begin position="256"/>
        <end position="271"/>
    </location>
</feature>
<gene>
    <name evidence="5" type="primary">LOC107405469</name>
</gene>